<proteinExistence type="predicted"/>
<reference evidence="1 2" key="1">
    <citation type="submission" date="2016-11" db="EMBL/GenBank/DDBJ databases">
        <title>The macronuclear genome of Stentor coeruleus: a giant cell with tiny introns.</title>
        <authorList>
            <person name="Slabodnick M."/>
            <person name="Ruby J.G."/>
            <person name="Reiff S.B."/>
            <person name="Swart E.C."/>
            <person name="Gosai S."/>
            <person name="Prabakaran S."/>
            <person name="Witkowska E."/>
            <person name="Larue G.E."/>
            <person name="Fisher S."/>
            <person name="Freeman R.M."/>
            <person name="Gunawardena J."/>
            <person name="Chu W."/>
            <person name="Stover N.A."/>
            <person name="Gregory B.D."/>
            <person name="Nowacki M."/>
            <person name="Derisi J."/>
            <person name="Roy S.W."/>
            <person name="Marshall W.F."/>
            <person name="Sood P."/>
        </authorList>
    </citation>
    <scope>NUCLEOTIDE SEQUENCE [LARGE SCALE GENOMIC DNA]</scope>
    <source>
        <strain evidence="1">WM001</strain>
    </source>
</reference>
<protein>
    <submittedName>
        <fullName evidence="1">Uncharacterized protein</fullName>
    </submittedName>
</protein>
<keyword evidence="2" id="KW-1185">Reference proteome</keyword>
<name>A0A1R2AQ72_9CILI</name>
<accession>A0A1R2AQ72</accession>
<gene>
    <name evidence="1" type="ORF">SteCoe_36412</name>
</gene>
<comment type="caution">
    <text evidence="1">The sequence shown here is derived from an EMBL/GenBank/DDBJ whole genome shotgun (WGS) entry which is preliminary data.</text>
</comment>
<organism evidence="1 2">
    <name type="scientific">Stentor coeruleus</name>
    <dbReference type="NCBI Taxonomy" id="5963"/>
    <lineage>
        <taxon>Eukaryota</taxon>
        <taxon>Sar</taxon>
        <taxon>Alveolata</taxon>
        <taxon>Ciliophora</taxon>
        <taxon>Postciliodesmatophora</taxon>
        <taxon>Heterotrichea</taxon>
        <taxon>Heterotrichida</taxon>
        <taxon>Stentoridae</taxon>
        <taxon>Stentor</taxon>
    </lineage>
</organism>
<dbReference type="Proteomes" id="UP000187209">
    <property type="component" value="Unassembled WGS sequence"/>
</dbReference>
<evidence type="ECO:0000313" key="1">
    <source>
        <dbReference type="EMBL" id="OMJ66672.1"/>
    </source>
</evidence>
<dbReference type="EMBL" id="MPUH01001662">
    <property type="protein sequence ID" value="OMJ66672.1"/>
    <property type="molecule type" value="Genomic_DNA"/>
</dbReference>
<dbReference type="AlphaFoldDB" id="A0A1R2AQ72"/>
<sequence>MEESIELLYYDNSLHVPESLNNSIKLASTNLSKSQEYTFIPEKVIENPELFESSQRSKCISSRVPRNSQLFIQTFIQKQLRKKETSARPVIKIIESKDLEHFAERNESQLMLPILPERRGILHNTIRRGREDFPCSRHSESFDYTWESLRNQKKLTENGNIIRPLSKKAFTRKAPARFLPTNEIKSKKINIPNQLGITNLKNDLKLLIENNYEKLYKDIMIEKMIRNKDKNPFNLSILRRNENESWRWSTPIYNYSEKKEVHFDSN</sequence>
<evidence type="ECO:0000313" key="2">
    <source>
        <dbReference type="Proteomes" id="UP000187209"/>
    </source>
</evidence>